<accession>A0A7D3ZJT5</accession>
<evidence type="ECO:0000313" key="2">
    <source>
        <dbReference type="Proteomes" id="UP000501240"/>
    </source>
</evidence>
<protein>
    <submittedName>
        <fullName evidence="1">Uncharacterized protein</fullName>
    </submittedName>
</protein>
<name>A0A7D3ZJT5_ACTVE</name>
<reference evidence="1 2" key="1">
    <citation type="submission" date="2020-05" db="EMBL/GenBank/DDBJ databases">
        <title>Actinomadura verrucosospora NRRL-B18236 (PFL_A860) Genome sequencing and assembly.</title>
        <authorList>
            <person name="Samborskyy M."/>
        </authorList>
    </citation>
    <scope>NUCLEOTIDE SEQUENCE [LARGE SCALE GENOMIC DNA]</scope>
    <source>
        <strain evidence="1 2">NRRL:B18236</strain>
    </source>
</reference>
<dbReference type="AlphaFoldDB" id="A0A7D3ZJT5"/>
<organism evidence="1 2">
    <name type="scientific">Actinomadura verrucosospora</name>
    <dbReference type="NCBI Taxonomy" id="46165"/>
    <lineage>
        <taxon>Bacteria</taxon>
        <taxon>Bacillati</taxon>
        <taxon>Actinomycetota</taxon>
        <taxon>Actinomycetes</taxon>
        <taxon>Streptosporangiales</taxon>
        <taxon>Thermomonosporaceae</taxon>
        <taxon>Actinomadura</taxon>
    </lineage>
</organism>
<keyword evidence="2" id="KW-1185">Reference proteome</keyword>
<dbReference type="EMBL" id="CP053892">
    <property type="protein sequence ID" value="QKG20042.1"/>
    <property type="molecule type" value="Genomic_DNA"/>
</dbReference>
<proteinExistence type="predicted"/>
<gene>
    <name evidence="1" type="ORF">ACTIVE_1678</name>
</gene>
<sequence length="61" mass="6515">MTFIDPAPYRRYLALPLDGVRQEGQQLHVLSDAQGLPLVVGVSTANVADIEVSKPPVTGLT</sequence>
<dbReference type="Proteomes" id="UP000501240">
    <property type="component" value="Chromosome"/>
</dbReference>
<evidence type="ECO:0000313" key="1">
    <source>
        <dbReference type="EMBL" id="QKG20042.1"/>
    </source>
</evidence>
<dbReference type="RefSeq" id="WP_173094528.1">
    <property type="nucleotide sequence ID" value="NZ_CP053892.1"/>
</dbReference>